<gene>
    <name evidence="1" type="ORF">K1T71_006046</name>
</gene>
<dbReference type="Proteomes" id="UP000824533">
    <property type="component" value="Linkage Group LG10"/>
</dbReference>
<evidence type="ECO:0000313" key="2">
    <source>
        <dbReference type="Proteomes" id="UP000824533"/>
    </source>
</evidence>
<protein>
    <submittedName>
        <fullName evidence="1">Uncharacterized protein</fullName>
    </submittedName>
</protein>
<dbReference type="EMBL" id="CM034396">
    <property type="protein sequence ID" value="KAJ0178223.1"/>
    <property type="molecule type" value="Genomic_DNA"/>
</dbReference>
<organism evidence="1 2">
    <name type="scientific">Dendrolimus kikuchii</name>
    <dbReference type="NCBI Taxonomy" id="765133"/>
    <lineage>
        <taxon>Eukaryota</taxon>
        <taxon>Metazoa</taxon>
        <taxon>Ecdysozoa</taxon>
        <taxon>Arthropoda</taxon>
        <taxon>Hexapoda</taxon>
        <taxon>Insecta</taxon>
        <taxon>Pterygota</taxon>
        <taxon>Neoptera</taxon>
        <taxon>Endopterygota</taxon>
        <taxon>Lepidoptera</taxon>
        <taxon>Glossata</taxon>
        <taxon>Ditrysia</taxon>
        <taxon>Bombycoidea</taxon>
        <taxon>Lasiocampidae</taxon>
        <taxon>Dendrolimus</taxon>
    </lineage>
</organism>
<sequence length="222" mass="24935">MHFWPTLESGCAFGAPLDRVQSESPRQRVERAAECRRLHRSPPPPAGEMSPNSIPKYLKRPLWRERKWPGRGARGRATVGQRRARQSHGAPPPARRRLPHSSAPPSEFIQPRLSAALRCAAIFVRYPLRSLWGLSLPSHHTNDELDTFYRFYTSRHSNIIAECFTKEASSVITQSGGSEWRGERGAAAPGVALRSAQRSVPVARTLLINERAGKESPRAHRR</sequence>
<accession>A0ACC1D2S1</accession>
<keyword evidence="2" id="KW-1185">Reference proteome</keyword>
<evidence type="ECO:0000313" key="1">
    <source>
        <dbReference type="EMBL" id="KAJ0178223.1"/>
    </source>
</evidence>
<comment type="caution">
    <text evidence="1">The sequence shown here is derived from an EMBL/GenBank/DDBJ whole genome shotgun (WGS) entry which is preliminary data.</text>
</comment>
<proteinExistence type="predicted"/>
<reference evidence="1 2" key="1">
    <citation type="journal article" date="2021" name="Front. Genet.">
        <title>Chromosome-Level Genome Assembly Reveals Significant Gene Expansion in the Toll and IMD Signaling Pathways of Dendrolimus kikuchii.</title>
        <authorList>
            <person name="Zhou J."/>
            <person name="Wu P."/>
            <person name="Xiong Z."/>
            <person name="Liu N."/>
            <person name="Zhao N."/>
            <person name="Ji M."/>
            <person name="Qiu Y."/>
            <person name="Yang B."/>
        </authorList>
    </citation>
    <scope>NUCLEOTIDE SEQUENCE [LARGE SCALE GENOMIC DNA]</scope>
    <source>
        <strain evidence="1">Ann1</strain>
    </source>
</reference>
<name>A0ACC1D2S1_9NEOP</name>